<sequence>MDALVSSYPLPPSYYNLYTDEALQNQTAPLPPKPIEYGETYTVFGAEYKNDICFNVNLKDQGVEILYDENDHPKESMKYLFQRLHYQLISYLDDIHMNEENLLKKVDETRLILINMYHLMNCHRLEQAKQKVYDMMQSQINIIKEVEIKEVENWKKRLVDEKAQLIQSLREVLN</sequence>
<dbReference type="Pfam" id="PF05983">
    <property type="entry name" value="Med7"/>
    <property type="match status" value="1"/>
</dbReference>
<evidence type="ECO:0000313" key="8">
    <source>
        <dbReference type="EMBL" id="EPZ36229.1"/>
    </source>
</evidence>
<keyword evidence="6 7" id="KW-0539">Nucleus</keyword>
<dbReference type="InterPro" id="IPR044888">
    <property type="entry name" value="Mediatior_Med7_sf"/>
</dbReference>
<dbReference type="GO" id="GO:0016592">
    <property type="term" value="C:mediator complex"/>
    <property type="evidence" value="ECO:0007669"/>
    <property type="project" value="InterPro"/>
</dbReference>
<dbReference type="InterPro" id="IPR009244">
    <property type="entry name" value="Mediatior_Med7"/>
</dbReference>
<protein>
    <recommendedName>
        <fullName evidence="3 7">Mediator of RNA polymerase II transcription subunit 7</fullName>
    </recommendedName>
</protein>
<evidence type="ECO:0000256" key="5">
    <source>
        <dbReference type="ARBA" id="ARBA00023163"/>
    </source>
</evidence>
<dbReference type="Gene3D" id="6.10.140.200">
    <property type="match status" value="1"/>
</dbReference>
<dbReference type="Proteomes" id="UP000030755">
    <property type="component" value="Unassembled WGS sequence"/>
</dbReference>
<comment type="similarity">
    <text evidence="2 7">Belongs to the Mediator complex subunit 7 family.</text>
</comment>
<proteinExistence type="inferred from homology"/>
<evidence type="ECO:0000256" key="1">
    <source>
        <dbReference type="ARBA" id="ARBA00004123"/>
    </source>
</evidence>
<accession>A0A075B0Y4</accession>
<evidence type="ECO:0000256" key="2">
    <source>
        <dbReference type="ARBA" id="ARBA00009994"/>
    </source>
</evidence>
<comment type="subunit">
    <text evidence="7">Component of the Mediator complex.</text>
</comment>
<dbReference type="EMBL" id="KE560617">
    <property type="protein sequence ID" value="EPZ36229.1"/>
    <property type="molecule type" value="Genomic_DNA"/>
</dbReference>
<evidence type="ECO:0000256" key="6">
    <source>
        <dbReference type="ARBA" id="ARBA00023242"/>
    </source>
</evidence>
<dbReference type="GO" id="GO:0006357">
    <property type="term" value="P:regulation of transcription by RNA polymerase II"/>
    <property type="evidence" value="ECO:0007669"/>
    <property type="project" value="InterPro"/>
</dbReference>
<evidence type="ECO:0000256" key="4">
    <source>
        <dbReference type="ARBA" id="ARBA00023015"/>
    </source>
</evidence>
<dbReference type="STRING" id="988480.A0A075B0Y4"/>
<gene>
    <name evidence="8" type="ORF">O9G_003854</name>
</gene>
<keyword evidence="9" id="KW-1185">Reference proteome</keyword>
<dbReference type="PANTHER" id="PTHR21428">
    <property type="entry name" value="MEDIATOR OF RNA POLYMERASE II TRANSCRIPTION SUBUNIT 7"/>
    <property type="match status" value="1"/>
</dbReference>
<dbReference type="GO" id="GO:0003712">
    <property type="term" value="F:transcription coregulator activity"/>
    <property type="evidence" value="ECO:0007669"/>
    <property type="project" value="InterPro"/>
</dbReference>
<organism evidence="8 9">
    <name type="scientific">Rozella allomycis (strain CSF55)</name>
    <dbReference type="NCBI Taxonomy" id="988480"/>
    <lineage>
        <taxon>Eukaryota</taxon>
        <taxon>Fungi</taxon>
        <taxon>Fungi incertae sedis</taxon>
        <taxon>Cryptomycota</taxon>
        <taxon>Cryptomycota incertae sedis</taxon>
        <taxon>Rozella</taxon>
    </lineage>
</organism>
<evidence type="ECO:0000313" key="9">
    <source>
        <dbReference type="Proteomes" id="UP000030755"/>
    </source>
</evidence>
<keyword evidence="7" id="KW-0010">Activator</keyword>
<dbReference type="InterPro" id="IPR037212">
    <property type="entry name" value="Med7/Med21-like"/>
</dbReference>
<reference evidence="8 9" key="1">
    <citation type="journal article" date="2013" name="Curr. Biol.">
        <title>Shared signatures of parasitism and phylogenomics unite Cryptomycota and microsporidia.</title>
        <authorList>
            <person name="James T.Y."/>
            <person name="Pelin A."/>
            <person name="Bonen L."/>
            <person name="Ahrendt S."/>
            <person name="Sain D."/>
            <person name="Corradi N."/>
            <person name="Stajich J.E."/>
        </authorList>
    </citation>
    <scope>NUCLEOTIDE SEQUENCE [LARGE SCALE GENOMIC DNA]</scope>
    <source>
        <strain evidence="8 9">CSF55</strain>
    </source>
</reference>
<dbReference type="AlphaFoldDB" id="A0A075B0Y4"/>
<dbReference type="PANTHER" id="PTHR21428:SF11">
    <property type="entry name" value="MEDIATOR OF RNA POLYMERASE II TRANSCRIPTION SUBUNIT 7"/>
    <property type="match status" value="1"/>
</dbReference>
<dbReference type="HOGENOM" id="CLU_1540965_0_0_1"/>
<comment type="subcellular location">
    <subcellularLocation>
        <location evidence="1 7">Nucleus</location>
    </subcellularLocation>
</comment>
<dbReference type="SUPFAM" id="SSF140718">
    <property type="entry name" value="Mediator hinge subcomplex-like"/>
    <property type="match status" value="1"/>
</dbReference>
<name>A0A075B0Y4_ROZAC</name>
<dbReference type="OrthoDB" id="10253553at2759"/>
<dbReference type="GO" id="GO:0070847">
    <property type="term" value="C:core mediator complex"/>
    <property type="evidence" value="ECO:0007669"/>
    <property type="project" value="TreeGrafter"/>
</dbReference>
<evidence type="ECO:0000256" key="7">
    <source>
        <dbReference type="RuleBase" id="RU364060"/>
    </source>
</evidence>
<keyword evidence="4 7" id="KW-0805">Transcription regulation</keyword>
<evidence type="ECO:0000256" key="3">
    <source>
        <dbReference type="ARBA" id="ARBA00020631"/>
    </source>
</evidence>
<comment type="function">
    <text evidence="7">Component of the Mediator complex, a coactivator involved in the regulated transcription of nearly all RNA polymerase II-dependent genes. Mediator functions as a bridge to convey information from gene-specific regulatory proteins to the basal RNA polymerase II transcription machinery.</text>
</comment>
<keyword evidence="5 7" id="KW-0804">Transcription</keyword>